<proteinExistence type="predicted"/>
<feature type="compositionally biased region" description="Basic and acidic residues" evidence="1">
    <location>
        <begin position="43"/>
        <end position="61"/>
    </location>
</feature>
<accession>A0A6J4TR91</accession>
<evidence type="ECO:0000256" key="1">
    <source>
        <dbReference type="SAM" id="MobiDB-lite"/>
    </source>
</evidence>
<name>A0A6J4TR91_9ACTN</name>
<reference evidence="2" key="1">
    <citation type="submission" date="2020-02" db="EMBL/GenBank/DDBJ databases">
        <authorList>
            <person name="Meier V. D."/>
        </authorList>
    </citation>
    <scope>NUCLEOTIDE SEQUENCE</scope>
    <source>
        <strain evidence="2">AVDCRST_MAG30</strain>
    </source>
</reference>
<gene>
    <name evidence="2" type="ORF">AVDCRST_MAG30-3592</name>
</gene>
<dbReference type="AlphaFoldDB" id="A0A6J4TR91"/>
<protein>
    <submittedName>
        <fullName evidence="2">Uncharacterized protein</fullName>
    </submittedName>
</protein>
<organism evidence="2">
    <name type="scientific">uncultured Solirubrobacteraceae bacterium</name>
    <dbReference type="NCBI Taxonomy" id="1162706"/>
    <lineage>
        <taxon>Bacteria</taxon>
        <taxon>Bacillati</taxon>
        <taxon>Actinomycetota</taxon>
        <taxon>Thermoleophilia</taxon>
        <taxon>Solirubrobacterales</taxon>
        <taxon>Solirubrobacteraceae</taxon>
        <taxon>environmental samples</taxon>
    </lineage>
</organism>
<feature type="region of interest" description="Disordered" evidence="1">
    <location>
        <begin position="1"/>
        <end position="82"/>
    </location>
</feature>
<dbReference type="EMBL" id="CADCVS010000471">
    <property type="protein sequence ID" value="CAA9528687.1"/>
    <property type="molecule type" value="Genomic_DNA"/>
</dbReference>
<sequence>MRRGQQADHAERQARDRPVARADADQRQPRSGPAGHEADDEDDHGRLAEAADHPARDEARHPPAGISRAEGRGGPPAAGPRHARAILGRWGLVLEHLATLSRPAIATSAHRILRSLIQRPKATR</sequence>
<evidence type="ECO:0000313" key="2">
    <source>
        <dbReference type="EMBL" id="CAA9528687.1"/>
    </source>
</evidence>
<feature type="compositionally biased region" description="Basic and acidic residues" evidence="1">
    <location>
        <begin position="1"/>
        <end position="28"/>
    </location>
</feature>